<reference evidence="1" key="1">
    <citation type="submission" date="2018-05" db="EMBL/GenBank/DDBJ databases">
        <authorList>
            <person name="Lanie J.A."/>
            <person name="Ng W.-L."/>
            <person name="Kazmierczak K.M."/>
            <person name="Andrzejewski T.M."/>
            <person name="Davidsen T.M."/>
            <person name="Wayne K.J."/>
            <person name="Tettelin H."/>
            <person name="Glass J.I."/>
            <person name="Rusch D."/>
            <person name="Podicherti R."/>
            <person name="Tsui H.-C.T."/>
            <person name="Winkler M.E."/>
        </authorList>
    </citation>
    <scope>NUCLEOTIDE SEQUENCE</scope>
</reference>
<organism evidence="1">
    <name type="scientific">marine metagenome</name>
    <dbReference type="NCBI Taxonomy" id="408172"/>
    <lineage>
        <taxon>unclassified sequences</taxon>
        <taxon>metagenomes</taxon>
        <taxon>ecological metagenomes</taxon>
    </lineage>
</organism>
<accession>A0A382MC89</accession>
<feature type="non-terminal residue" evidence="1">
    <location>
        <position position="1"/>
    </location>
</feature>
<sequence>NSMCSHKINLSSLDEVSTEVLNWVKAAYEKSII</sequence>
<evidence type="ECO:0000313" key="1">
    <source>
        <dbReference type="EMBL" id="SVC45052.1"/>
    </source>
</evidence>
<proteinExistence type="predicted"/>
<dbReference type="EMBL" id="UINC01091912">
    <property type="protein sequence ID" value="SVC45052.1"/>
    <property type="molecule type" value="Genomic_DNA"/>
</dbReference>
<dbReference type="AlphaFoldDB" id="A0A382MC89"/>
<gene>
    <name evidence="1" type="ORF">METZ01_LOCUS297906</name>
</gene>
<name>A0A382MC89_9ZZZZ</name>
<evidence type="ECO:0008006" key="2">
    <source>
        <dbReference type="Google" id="ProtNLM"/>
    </source>
</evidence>
<protein>
    <recommendedName>
        <fullName evidence="2">DUF5655 domain-containing protein</fullName>
    </recommendedName>
</protein>